<feature type="region of interest" description="Disordered" evidence="1">
    <location>
        <begin position="360"/>
        <end position="382"/>
    </location>
</feature>
<protein>
    <submittedName>
        <fullName evidence="2">Uncharacterized protein</fullName>
    </submittedName>
</protein>
<organism evidence="2 3">
    <name type="scientific">Xenotaenia resolanae</name>
    <dbReference type="NCBI Taxonomy" id="208358"/>
    <lineage>
        <taxon>Eukaryota</taxon>
        <taxon>Metazoa</taxon>
        <taxon>Chordata</taxon>
        <taxon>Craniata</taxon>
        <taxon>Vertebrata</taxon>
        <taxon>Euteleostomi</taxon>
        <taxon>Actinopterygii</taxon>
        <taxon>Neopterygii</taxon>
        <taxon>Teleostei</taxon>
        <taxon>Neoteleostei</taxon>
        <taxon>Acanthomorphata</taxon>
        <taxon>Ovalentaria</taxon>
        <taxon>Atherinomorphae</taxon>
        <taxon>Cyprinodontiformes</taxon>
        <taxon>Goodeidae</taxon>
        <taxon>Xenotaenia</taxon>
    </lineage>
</organism>
<evidence type="ECO:0000313" key="2">
    <source>
        <dbReference type="EMBL" id="MEQ2268608.1"/>
    </source>
</evidence>
<dbReference type="EMBL" id="JAHRIM010050281">
    <property type="protein sequence ID" value="MEQ2268608.1"/>
    <property type="molecule type" value="Genomic_DNA"/>
</dbReference>
<name>A0ABV0WG94_9TELE</name>
<sequence length="382" mass="43578">MTRRTMPSCLNYALSLRYIMSVFLLLIVCFFSVGYSSDSYDEVEYGNTYRKRMSGWVDYIEFIPKSSSKVTILWSRDAPEASEDSRWKMVHYYFFIYNMTQRDSGQYLWRKRDQTSLSTMTVEVIAKTQSLNLKSGQKLSITSDLQPNSCNIYFMPEGGRETEIIRRGQVLQDLDQSDCVGFKLLKPCGILNKAMKKSCSGQFVVKDHNDDQALVVSVEVESSDINPKYILPGVVAFVCMLLSCCIKTCCFGKSSRKKDQPELEDVDGEPAAYEYEHEPVAWRPSQPSEPTEMLYPLQPSNAPTGPLIHNPPERLPPSYSKEWRTSHTNVPPPTEQLDPATVPLWSHQDQDRFELKGIDTNNLLSSDSPHSDVYTSDKLNFL</sequence>
<gene>
    <name evidence="2" type="ORF">XENORESO_007016</name>
</gene>
<accession>A0ABV0WG94</accession>
<dbReference type="Proteomes" id="UP001444071">
    <property type="component" value="Unassembled WGS sequence"/>
</dbReference>
<reference evidence="2 3" key="1">
    <citation type="submission" date="2021-06" db="EMBL/GenBank/DDBJ databases">
        <authorList>
            <person name="Palmer J.M."/>
        </authorList>
    </citation>
    <scope>NUCLEOTIDE SEQUENCE [LARGE SCALE GENOMIC DNA]</scope>
    <source>
        <strain evidence="2 3">XR_2019</strain>
        <tissue evidence="2">Muscle</tissue>
    </source>
</reference>
<proteinExistence type="predicted"/>
<keyword evidence="3" id="KW-1185">Reference proteome</keyword>
<comment type="caution">
    <text evidence="2">The sequence shown here is derived from an EMBL/GenBank/DDBJ whole genome shotgun (WGS) entry which is preliminary data.</text>
</comment>
<feature type="region of interest" description="Disordered" evidence="1">
    <location>
        <begin position="320"/>
        <end position="348"/>
    </location>
</feature>
<evidence type="ECO:0000256" key="1">
    <source>
        <dbReference type="SAM" id="MobiDB-lite"/>
    </source>
</evidence>
<evidence type="ECO:0000313" key="3">
    <source>
        <dbReference type="Proteomes" id="UP001444071"/>
    </source>
</evidence>